<dbReference type="GO" id="GO:0036503">
    <property type="term" value="P:ERAD pathway"/>
    <property type="evidence" value="ECO:0007669"/>
    <property type="project" value="InterPro"/>
</dbReference>
<dbReference type="InterPro" id="IPR044623">
    <property type="entry name" value="HRD3"/>
</dbReference>
<dbReference type="AlphaFoldDB" id="A0A0C2J5Y6"/>
<dbReference type="InterPro" id="IPR006597">
    <property type="entry name" value="Sel1-like"/>
</dbReference>
<keyword evidence="3" id="KW-1185">Reference proteome</keyword>
<reference evidence="2 3" key="1">
    <citation type="journal article" date="2014" name="Genome Biol. Evol.">
        <title>The genome of the myxosporean Thelohanellus kitauei shows adaptations to nutrient acquisition within its fish host.</title>
        <authorList>
            <person name="Yang Y."/>
            <person name="Xiong J."/>
            <person name="Zhou Z."/>
            <person name="Huo F."/>
            <person name="Miao W."/>
            <person name="Ran C."/>
            <person name="Liu Y."/>
            <person name="Zhang J."/>
            <person name="Feng J."/>
            <person name="Wang M."/>
            <person name="Wang M."/>
            <person name="Wang L."/>
            <person name="Yao B."/>
        </authorList>
    </citation>
    <scope>NUCLEOTIDE SEQUENCE [LARGE SCALE GENOMIC DNA]</scope>
    <source>
        <strain evidence="2">Wuqing</strain>
    </source>
</reference>
<dbReference type="Pfam" id="PF08238">
    <property type="entry name" value="Sel1"/>
    <property type="match status" value="4"/>
</dbReference>
<evidence type="ECO:0000313" key="3">
    <source>
        <dbReference type="Proteomes" id="UP000031668"/>
    </source>
</evidence>
<keyword evidence="1" id="KW-0732">Signal</keyword>
<proteinExistence type="predicted"/>
<protein>
    <submittedName>
        <fullName evidence="2">Protein sel-1 1</fullName>
    </submittedName>
</protein>
<name>A0A0C2J5Y6_THEKT</name>
<evidence type="ECO:0000256" key="1">
    <source>
        <dbReference type="SAM" id="SignalP"/>
    </source>
</evidence>
<feature type="chain" id="PRO_5002150873" evidence="1">
    <location>
        <begin position="18"/>
        <end position="378"/>
    </location>
</feature>
<dbReference type="PANTHER" id="PTHR45084:SF1">
    <property type="entry name" value="ERAD-ASSOCIATED E3 UBIQUITIN-PROTEIN LIGASE COMPONENT HRD3A-RELATED"/>
    <property type="match status" value="1"/>
</dbReference>
<dbReference type="OrthoDB" id="27934at2759"/>
<dbReference type="EMBL" id="JWZT01000939">
    <property type="protein sequence ID" value="KII73184.1"/>
    <property type="molecule type" value="Genomic_DNA"/>
</dbReference>
<gene>
    <name evidence="2" type="ORF">RF11_12516</name>
</gene>
<evidence type="ECO:0000313" key="2">
    <source>
        <dbReference type="EMBL" id="KII73184.1"/>
    </source>
</evidence>
<dbReference type="SMART" id="SM00671">
    <property type="entry name" value="SEL1"/>
    <property type="match status" value="4"/>
</dbReference>
<dbReference type="InterPro" id="IPR011990">
    <property type="entry name" value="TPR-like_helical_dom_sf"/>
</dbReference>
<dbReference type="SUPFAM" id="SSF81901">
    <property type="entry name" value="HCP-like"/>
    <property type="match status" value="1"/>
</dbReference>
<dbReference type="Proteomes" id="UP000031668">
    <property type="component" value="Unassembled WGS sequence"/>
</dbReference>
<sequence>MFSTLILLLPSIFPVRPLEDDFRQILLHLKPQKADGAIEIKTQLDDLYRVINSNFDESNISAFYDVAYNDTKFANFALSIFHNWGLGVEEDDRIAVLRLNLGVLEDDLVSFLSFNHKSLLGLNVPKSCQANLRTYKNIVNAKNNQISEEPIVFSSLASYLGMVLLYFYQIYLKFFDHDENYIKEAYKLFKESEDIPYSHLGFGILYFYGLGVETNYTIAFQHFIQANRSGLVEASTYLAISYLMGLGVTPDSQQALKSAMVAANRGYLLALYALGFMHEKGIGVFHSCRYAAEMYSVIIEHKLLKNYVSEAVRDYQNGQVLRALFKFLIFSEMGSSYALINAAGIIEKHKFKFFGSENRLKKLFKIWKHAAMLGLKEF</sequence>
<accession>A0A0C2J5Y6</accession>
<organism evidence="2 3">
    <name type="scientific">Thelohanellus kitauei</name>
    <name type="common">Myxosporean</name>
    <dbReference type="NCBI Taxonomy" id="669202"/>
    <lineage>
        <taxon>Eukaryota</taxon>
        <taxon>Metazoa</taxon>
        <taxon>Cnidaria</taxon>
        <taxon>Myxozoa</taxon>
        <taxon>Myxosporea</taxon>
        <taxon>Bivalvulida</taxon>
        <taxon>Platysporina</taxon>
        <taxon>Myxobolidae</taxon>
        <taxon>Thelohanellus</taxon>
    </lineage>
</organism>
<feature type="signal peptide" evidence="1">
    <location>
        <begin position="1"/>
        <end position="17"/>
    </location>
</feature>
<comment type="caution">
    <text evidence="2">The sequence shown here is derived from an EMBL/GenBank/DDBJ whole genome shotgun (WGS) entry which is preliminary data.</text>
</comment>
<dbReference type="PANTHER" id="PTHR45084">
    <property type="entry name" value="ERAD-ASSOCIATED E3 UBIQUITIN-PROTEIN LIGASE COMPONENT HRD3A-RELATED"/>
    <property type="match status" value="1"/>
</dbReference>
<dbReference type="OMA" id="ECYEMAS"/>
<dbReference type="Gene3D" id="1.25.40.10">
    <property type="entry name" value="Tetratricopeptide repeat domain"/>
    <property type="match status" value="1"/>
</dbReference>